<reference evidence="1 4" key="2">
    <citation type="submission" date="2024-11" db="EMBL/GenBank/DDBJ databases">
        <title>Identification and Characterization of a Novel Fosfomycin Bacillithiol Transferase FosB8 in Paenibacillus illinoisensis.</title>
        <authorList>
            <person name="Lu W."/>
        </authorList>
    </citation>
    <scope>NUCLEOTIDE SEQUENCE [LARGE SCALE GENOMIC DNA]</scope>
    <source>
        <strain evidence="1 4">WP77</strain>
    </source>
</reference>
<dbReference type="AlphaFoldDB" id="A0A2W0D027"/>
<dbReference type="RefSeq" id="WP_176476091.1">
    <property type="nucleotide sequence ID" value="NZ_JAXBDC010000004.1"/>
</dbReference>
<evidence type="ECO:0000313" key="4">
    <source>
        <dbReference type="Proteomes" id="UP001618531"/>
    </source>
</evidence>
<evidence type="ECO:0000313" key="2">
    <source>
        <dbReference type="EMBL" id="PYY29271.1"/>
    </source>
</evidence>
<gene>
    <name evidence="1" type="ORF">ACINKY_23025</name>
    <name evidence="2" type="ORF">PIL02S_02220</name>
</gene>
<proteinExistence type="predicted"/>
<dbReference type="EMBL" id="JBIYSL010000005">
    <property type="protein sequence ID" value="MFK0525084.1"/>
    <property type="molecule type" value="Genomic_DNA"/>
</dbReference>
<name>A0A2W0D027_9BACL</name>
<sequence>MNHEMLNNRISQLPIAMAGIVHTFRDNGRSLSNFEYTEVNHCEKMPALTSFGR</sequence>
<dbReference type="Proteomes" id="UP000247459">
    <property type="component" value="Unassembled WGS sequence"/>
</dbReference>
<keyword evidence="4" id="KW-1185">Reference proteome</keyword>
<protein>
    <submittedName>
        <fullName evidence="2">Uncharacterized protein</fullName>
    </submittedName>
</protein>
<reference evidence="2 3" key="1">
    <citation type="submission" date="2018-01" db="EMBL/GenBank/DDBJ databases">
        <title>Genome sequence of the PGP bacterium Paenibacillus illinoisensis E3.</title>
        <authorList>
            <person name="Rolli E."/>
            <person name="Marasco R."/>
            <person name="Bessem C."/>
            <person name="Michoud G."/>
            <person name="Gaiarsa S."/>
            <person name="Borin S."/>
            <person name="Daffonchio D."/>
        </authorList>
    </citation>
    <scope>NUCLEOTIDE SEQUENCE [LARGE SCALE GENOMIC DNA]</scope>
    <source>
        <strain evidence="2 3">E3</strain>
    </source>
</reference>
<comment type="caution">
    <text evidence="2">The sequence shown here is derived from an EMBL/GenBank/DDBJ whole genome shotgun (WGS) entry which is preliminary data.</text>
</comment>
<dbReference type="Proteomes" id="UP001618531">
    <property type="component" value="Unassembled WGS sequence"/>
</dbReference>
<evidence type="ECO:0000313" key="1">
    <source>
        <dbReference type="EMBL" id="MFK0525084.1"/>
    </source>
</evidence>
<dbReference type="EMBL" id="PRLG01000018">
    <property type="protein sequence ID" value="PYY29271.1"/>
    <property type="molecule type" value="Genomic_DNA"/>
</dbReference>
<evidence type="ECO:0000313" key="3">
    <source>
        <dbReference type="Proteomes" id="UP000247459"/>
    </source>
</evidence>
<organism evidence="2 3">
    <name type="scientific">Paenibacillus illinoisensis</name>
    <dbReference type="NCBI Taxonomy" id="59845"/>
    <lineage>
        <taxon>Bacteria</taxon>
        <taxon>Bacillati</taxon>
        <taxon>Bacillota</taxon>
        <taxon>Bacilli</taxon>
        <taxon>Bacillales</taxon>
        <taxon>Paenibacillaceae</taxon>
        <taxon>Paenibacillus</taxon>
    </lineage>
</organism>
<accession>A0A2W0D027</accession>